<dbReference type="SUPFAM" id="SSF53822">
    <property type="entry name" value="Periplasmic binding protein-like I"/>
    <property type="match status" value="1"/>
</dbReference>
<keyword evidence="15" id="KW-1185">Reference proteome</keyword>
<accession>A0AAD1RHN6</accession>
<dbReference type="EMBL" id="OW240913">
    <property type="protein sequence ID" value="CAH2252074.1"/>
    <property type="molecule type" value="Genomic_DNA"/>
</dbReference>
<keyword evidence="7 12" id="KW-0472">Membrane</keyword>
<keyword evidence="2" id="KW-1003">Cell membrane</keyword>
<evidence type="ECO:0000256" key="10">
    <source>
        <dbReference type="ARBA" id="ARBA00023224"/>
    </source>
</evidence>
<dbReference type="PROSITE" id="PS50259">
    <property type="entry name" value="G_PROTEIN_RECEP_F3_4"/>
    <property type="match status" value="1"/>
</dbReference>
<dbReference type="InterPro" id="IPR017978">
    <property type="entry name" value="GPCR_3_C"/>
</dbReference>
<feature type="transmembrane region" description="Helical" evidence="12">
    <location>
        <begin position="403"/>
        <end position="425"/>
    </location>
</feature>
<keyword evidence="6" id="KW-0297">G-protein coupled receptor</keyword>
<dbReference type="PANTHER" id="PTHR24061">
    <property type="entry name" value="CALCIUM-SENSING RECEPTOR-RELATED"/>
    <property type="match status" value="1"/>
</dbReference>
<evidence type="ECO:0000256" key="4">
    <source>
        <dbReference type="ARBA" id="ARBA00022729"/>
    </source>
</evidence>
<keyword evidence="10" id="KW-0807">Transducer</keyword>
<proteinExistence type="inferred from homology"/>
<dbReference type="AlphaFoldDB" id="A0AAD1RHN6"/>
<feature type="transmembrane region" description="Helical" evidence="12">
    <location>
        <begin position="441"/>
        <end position="461"/>
    </location>
</feature>
<feature type="domain" description="G-protein coupled receptors family 3 profile" evidence="13">
    <location>
        <begin position="403"/>
        <end position="664"/>
    </location>
</feature>
<sequence>MEAIAKLIKALDWNWIGVISSNSVHGESASHFLNTFLEQQRICVNFSKSLPLYVDDPSLEEKLNDIIDTINSSTANVVVVFAKVPIVKKLFEKAISRNINRTWIAGDSRIYSKEISNIKNIEKVGTILGFSIKVGAIPGFNEYLEKLQPPEYGTINNFLKEYKELRFGCSDQYKKYIECINSSSTNCGYNDSVLQKSPLACRLDNVSTANDDYLSKNFDCNLAYTTALAVTAAAQALKNIVCKNITCEKDMIVSPRQFLYAYSAVFGNEILGSVRGGLFGNISTSELDIINWKRVNASTQFIIVGNYNINKSTVTINRDLVLWNTQDKEVPFSNCSKSCPKGYSKSSCNHSCCHKCVPCPEGFYTNATDMDECLKCPPKMWSHSQSSGCEERTIEYFQWENPLAIALMALASFGFLLLLITVFLFRKYKDTPAVKAAGGNYSYLMITSLLFSLASICFFIGKPSNTICQIRQPLYGISFTLCVSCILIKSLRIILAFEFANRFKHLPKVAYKPIIIITVLTSLQIIICILWLIYQQPTYTEKYDIPQIVRLQCNEGSYVYFGIMLAYIGFLALNCFILAYKGRKLPEKYNEASRITFSMLIYMFVWIIFIPVYMKTKSRYRSAVQAVAILASVYGVISCHLLSVCYILLFKRKINNRQKYLQSINFSKDWGDKTNTHRLYNTEDSYIQHPYQNGGLSLFCPPPILGAPTRRSARRLPRQTAVGAYSPLQG</sequence>
<evidence type="ECO:0000313" key="15">
    <source>
        <dbReference type="Proteomes" id="UP001295444"/>
    </source>
</evidence>
<dbReference type="GO" id="GO:0005886">
    <property type="term" value="C:plasma membrane"/>
    <property type="evidence" value="ECO:0007669"/>
    <property type="project" value="UniProtKB-SubCell"/>
</dbReference>
<keyword evidence="9" id="KW-0325">Glycoprotein</keyword>
<keyword evidence="3 12" id="KW-0812">Transmembrane</keyword>
<keyword evidence="4" id="KW-0732">Signal</keyword>
<dbReference type="Pfam" id="PF00003">
    <property type="entry name" value="7tm_3"/>
    <property type="match status" value="1"/>
</dbReference>
<dbReference type="FunFam" id="3.40.50.2300:FF:000016">
    <property type="entry name" value="Taste 1 receptor member 2"/>
    <property type="match status" value="1"/>
</dbReference>
<dbReference type="GO" id="GO:0004930">
    <property type="term" value="F:G protein-coupled receptor activity"/>
    <property type="evidence" value="ECO:0007669"/>
    <property type="project" value="UniProtKB-KW"/>
</dbReference>
<evidence type="ECO:0000256" key="1">
    <source>
        <dbReference type="ARBA" id="ARBA00004651"/>
    </source>
</evidence>
<dbReference type="Gene3D" id="2.10.50.30">
    <property type="entry name" value="GPCR, family 3, nine cysteines domain"/>
    <property type="match status" value="1"/>
</dbReference>
<evidence type="ECO:0000256" key="8">
    <source>
        <dbReference type="ARBA" id="ARBA00023170"/>
    </source>
</evidence>
<dbReference type="InterPro" id="IPR028082">
    <property type="entry name" value="Peripla_BP_I"/>
</dbReference>
<evidence type="ECO:0000256" key="12">
    <source>
        <dbReference type="SAM" id="Phobius"/>
    </source>
</evidence>
<feature type="transmembrane region" description="Helical" evidence="12">
    <location>
        <begin position="558"/>
        <end position="580"/>
    </location>
</feature>
<dbReference type="InterPro" id="IPR000068">
    <property type="entry name" value="GPCR_3_Ca_sens_rcpt-rel"/>
</dbReference>
<dbReference type="Proteomes" id="UP001295444">
    <property type="component" value="Chromosome 02"/>
</dbReference>
<dbReference type="Pfam" id="PF01094">
    <property type="entry name" value="ANF_receptor"/>
    <property type="match status" value="1"/>
</dbReference>
<dbReference type="InterPro" id="IPR000337">
    <property type="entry name" value="GPCR_3"/>
</dbReference>
<feature type="transmembrane region" description="Helical" evidence="12">
    <location>
        <begin position="509"/>
        <end position="534"/>
    </location>
</feature>
<evidence type="ECO:0000256" key="6">
    <source>
        <dbReference type="ARBA" id="ARBA00023040"/>
    </source>
</evidence>
<evidence type="ECO:0000259" key="13">
    <source>
        <dbReference type="PROSITE" id="PS50259"/>
    </source>
</evidence>
<protein>
    <submittedName>
        <fullName evidence="14">G- coupled receptor family C group 6 member A-like</fullName>
    </submittedName>
</protein>
<dbReference type="GO" id="GO:0050909">
    <property type="term" value="P:sensory perception of taste"/>
    <property type="evidence" value="ECO:0007669"/>
    <property type="project" value="UniProtKB-ARBA"/>
</dbReference>
<feature type="transmembrane region" description="Helical" evidence="12">
    <location>
        <begin position="626"/>
        <end position="649"/>
    </location>
</feature>
<dbReference type="Gene3D" id="3.40.50.2300">
    <property type="match status" value="2"/>
</dbReference>
<feature type="transmembrane region" description="Helical" evidence="12">
    <location>
        <begin position="592"/>
        <end position="614"/>
    </location>
</feature>
<dbReference type="InterPro" id="IPR001828">
    <property type="entry name" value="ANF_lig-bd_rcpt"/>
</dbReference>
<dbReference type="PRINTS" id="PR00592">
    <property type="entry name" value="CASENSINGR"/>
</dbReference>
<comment type="similarity">
    <text evidence="11">Belongs to the G-protein coupled receptor 3 family. TAS1R subfamily.</text>
</comment>
<evidence type="ECO:0000256" key="3">
    <source>
        <dbReference type="ARBA" id="ARBA00022692"/>
    </source>
</evidence>
<comment type="subcellular location">
    <subcellularLocation>
        <location evidence="1">Cell membrane</location>
        <topology evidence="1">Multi-pass membrane protein</topology>
    </subcellularLocation>
</comment>
<dbReference type="PANTHER" id="PTHR24061:SF506">
    <property type="entry name" value="G-PROTEIN COUPLED RECEPTOR FAMILY C GROUP 6 MEMBER A-LIKE PRECURSOR"/>
    <property type="match status" value="1"/>
</dbReference>
<evidence type="ECO:0000256" key="9">
    <source>
        <dbReference type="ARBA" id="ARBA00023180"/>
    </source>
</evidence>
<name>A0AAD1RHN6_PELCU</name>
<evidence type="ECO:0000313" key="14">
    <source>
        <dbReference type="EMBL" id="CAH2252074.1"/>
    </source>
</evidence>
<reference evidence="14" key="1">
    <citation type="submission" date="2022-03" db="EMBL/GenBank/DDBJ databases">
        <authorList>
            <person name="Alioto T."/>
            <person name="Alioto T."/>
            <person name="Gomez Garrido J."/>
        </authorList>
    </citation>
    <scope>NUCLEOTIDE SEQUENCE</scope>
</reference>
<keyword evidence="8 14" id="KW-0675">Receptor</keyword>
<evidence type="ECO:0000256" key="5">
    <source>
        <dbReference type="ARBA" id="ARBA00022989"/>
    </source>
</evidence>
<evidence type="ECO:0000256" key="2">
    <source>
        <dbReference type="ARBA" id="ARBA00022475"/>
    </source>
</evidence>
<dbReference type="InterPro" id="IPR011500">
    <property type="entry name" value="GPCR_3_9-Cys_dom"/>
</dbReference>
<dbReference type="InterPro" id="IPR038550">
    <property type="entry name" value="GPCR_3_9-Cys_sf"/>
</dbReference>
<dbReference type="PRINTS" id="PR00248">
    <property type="entry name" value="GPCRMGR"/>
</dbReference>
<feature type="transmembrane region" description="Helical" evidence="12">
    <location>
        <begin position="473"/>
        <end position="497"/>
    </location>
</feature>
<evidence type="ECO:0000256" key="7">
    <source>
        <dbReference type="ARBA" id="ARBA00023136"/>
    </source>
</evidence>
<dbReference type="Pfam" id="PF07562">
    <property type="entry name" value="NCD3G"/>
    <property type="match status" value="1"/>
</dbReference>
<evidence type="ECO:0000256" key="11">
    <source>
        <dbReference type="ARBA" id="ARBA00038492"/>
    </source>
</evidence>
<keyword evidence="5 12" id="KW-1133">Transmembrane helix</keyword>
<organism evidence="14 15">
    <name type="scientific">Pelobates cultripes</name>
    <name type="common">Western spadefoot toad</name>
    <dbReference type="NCBI Taxonomy" id="61616"/>
    <lineage>
        <taxon>Eukaryota</taxon>
        <taxon>Metazoa</taxon>
        <taxon>Chordata</taxon>
        <taxon>Craniata</taxon>
        <taxon>Vertebrata</taxon>
        <taxon>Euteleostomi</taxon>
        <taxon>Amphibia</taxon>
        <taxon>Batrachia</taxon>
        <taxon>Anura</taxon>
        <taxon>Pelobatoidea</taxon>
        <taxon>Pelobatidae</taxon>
        <taxon>Pelobates</taxon>
    </lineage>
</organism>
<dbReference type="FunFam" id="2.10.50.30:FF:000004">
    <property type="entry name" value="Taste receptor type 1 member 3-like protein"/>
    <property type="match status" value="1"/>
</dbReference>
<gene>
    <name evidence="14" type="ORF">PECUL_23A030279</name>
</gene>